<keyword evidence="4" id="KW-1185">Reference proteome</keyword>
<dbReference type="InterPro" id="IPR001296">
    <property type="entry name" value="Glyco_trans_1"/>
</dbReference>
<evidence type="ECO:0000313" key="3">
    <source>
        <dbReference type="EMBL" id="AZI39609.1"/>
    </source>
</evidence>
<evidence type="ECO:0000256" key="1">
    <source>
        <dbReference type="ARBA" id="ARBA00022679"/>
    </source>
</evidence>
<accession>A0A3G8Y2L1</accession>
<dbReference type="GO" id="GO:0009103">
    <property type="term" value="P:lipopolysaccharide biosynthetic process"/>
    <property type="evidence" value="ECO:0007669"/>
    <property type="project" value="TreeGrafter"/>
</dbReference>
<dbReference type="EMBL" id="CP034161">
    <property type="protein sequence ID" value="AZI39609.1"/>
    <property type="molecule type" value="Genomic_DNA"/>
</dbReference>
<dbReference type="SUPFAM" id="SSF53756">
    <property type="entry name" value="UDP-Glycosyltransferase/glycogen phosphorylase"/>
    <property type="match status" value="1"/>
</dbReference>
<dbReference type="Proteomes" id="UP000281810">
    <property type="component" value="Chromosome"/>
</dbReference>
<reference evidence="4" key="1">
    <citation type="submission" date="2018-11" db="EMBL/GenBank/DDBJ databases">
        <title>Proposal to divide the Flavobacteriaceae and reorganize its genera based on Amino Acid Identity values calculated from whole genome sequences.</title>
        <authorList>
            <person name="Nicholson A.C."/>
            <person name="Gulvik C.A."/>
            <person name="Whitney A.M."/>
            <person name="Humrighouse B.W."/>
            <person name="Bell M."/>
            <person name="Holmes B."/>
            <person name="Steigerwalt A.B."/>
            <person name="Villarma A."/>
            <person name="Sheth M."/>
            <person name="Batra D."/>
            <person name="Pryor J."/>
            <person name="Bernardet J.-F."/>
            <person name="Hugo C."/>
            <person name="Kampfer P."/>
            <person name="Newman J.D."/>
            <person name="McQuiston J.R."/>
        </authorList>
    </citation>
    <scope>NUCLEOTIDE SEQUENCE [LARGE SCALE GENOMIC DNA]</scope>
    <source>
        <strain evidence="4">F5649</strain>
    </source>
</reference>
<keyword evidence="1 3" id="KW-0808">Transferase</keyword>
<evidence type="ECO:0000313" key="4">
    <source>
        <dbReference type="Proteomes" id="UP000281810"/>
    </source>
</evidence>
<dbReference type="PANTHER" id="PTHR46401">
    <property type="entry name" value="GLYCOSYLTRANSFERASE WBBK-RELATED"/>
    <property type="match status" value="1"/>
</dbReference>
<organism evidence="3 4">
    <name type="scientific">Epilithonimonas vandammei</name>
    <dbReference type="NCBI Taxonomy" id="2487072"/>
    <lineage>
        <taxon>Bacteria</taxon>
        <taxon>Pseudomonadati</taxon>
        <taxon>Bacteroidota</taxon>
        <taxon>Flavobacteriia</taxon>
        <taxon>Flavobacteriales</taxon>
        <taxon>Weeksellaceae</taxon>
        <taxon>Chryseobacterium group</taxon>
        <taxon>Epilithonimonas</taxon>
    </lineage>
</organism>
<dbReference type="CDD" id="cd03801">
    <property type="entry name" value="GT4_PimA-like"/>
    <property type="match status" value="1"/>
</dbReference>
<dbReference type="AlphaFoldDB" id="A0A3G8Y2L1"/>
<dbReference type="PANTHER" id="PTHR46401:SF2">
    <property type="entry name" value="GLYCOSYLTRANSFERASE WBBK-RELATED"/>
    <property type="match status" value="1"/>
</dbReference>
<dbReference type="Gene3D" id="3.40.50.2000">
    <property type="entry name" value="Glycogen Phosphorylase B"/>
    <property type="match status" value="1"/>
</dbReference>
<evidence type="ECO:0000259" key="2">
    <source>
        <dbReference type="Pfam" id="PF00534"/>
    </source>
</evidence>
<proteinExistence type="predicted"/>
<dbReference type="OrthoDB" id="9797829at2"/>
<dbReference type="Gene3D" id="3.40.50.11090">
    <property type="match status" value="1"/>
</dbReference>
<feature type="domain" description="Glycosyl transferase family 1" evidence="2">
    <location>
        <begin position="189"/>
        <end position="330"/>
    </location>
</feature>
<sequence>MMKINIILPFFARVPGGGTKIMYEYASRLSEKGFNVQIYNCLKTPYYPYSKYKPFFIRKLISFFYDKNKPKPNWFSFDKEVKFNFINNISDDQVRDADIILFTWWALADPVNKLSDSKGNKINIIQDYETWTGHENLVHDSYKKDNITNIAISKFVYNIVKSFDSKVSFIPNAIDLLKFSCRKPILKRSNNSFIMMYSKEYRKGSEVGLKAFHELKKIFPDLELTLFGVSDRGEEIPDWITYVQNPNNLPELYNSHMFFVTNSLVEGWGLPLHEAMASGCVCICTDIVGHSQFIENNPGMLTYEPGDYKSLLNVLKRLLSLENHELDLISENNIKLVQKYDWNKTINQLINHF</sequence>
<dbReference type="Pfam" id="PF00534">
    <property type="entry name" value="Glycos_transf_1"/>
    <property type="match status" value="1"/>
</dbReference>
<protein>
    <submittedName>
        <fullName evidence="3">Glycosyltransferase</fullName>
    </submittedName>
</protein>
<name>A0A3G8Y2L1_9FLAO</name>
<gene>
    <name evidence="3" type="ORF">EIB74_06385</name>
</gene>
<dbReference type="GO" id="GO:0016757">
    <property type="term" value="F:glycosyltransferase activity"/>
    <property type="evidence" value="ECO:0007669"/>
    <property type="project" value="InterPro"/>
</dbReference>